<keyword evidence="2 13" id="KW-0813">Transport</keyword>
<dbReference type="PANTHER" id="PTHR33445:SF1">
    <property type="entry name" value="ATP SYNTHASE SUBUNIT B"/>
    <property type="match status" value="1"/>
</dbReference>
<gene>
    <name evidence="13" type="primary">atpF</name>
    <name evidence="16" type="ORF">AYW79_07660</name>
    <name evidence="17" type="ORF">B2M26_05020</name>
</gene>
<reference evidence="17 19" key="2">
    <citation type="submission" date="2017-02" db="EMBL/GenBank/DDBJ databases">
        <title>Draft genome of Acidibacillus ferrooxidans Huett2.</title>
        <authorList>
            <person name="Schopf S."/>
        </authorList>
    </citation>
    <scope>NUCLEOTIDE SEQUENCE [LARGE SCALE GENOMIC DNA]</scope>
    <source>
        <strain evidence="17 19">Huett2</strain>
    </source>
</reference>
<sequence length="161" mass="18585">MFELGTFVVSIVTFLILFLIIRKVGFEPLNNMLEKRRQYVMNELSEAERARKMSESQLNEQKAILEDAKRQVKEMLDTARVRADDQAREILLQAQEEAQRLLESSRQLIERERAEAMNAVLASVASLTVQLSEGLLRHHVTETEHQSMMDEAQQRLGELVC</sequence>
<evidence type="ECO:0000256" key="7">
    <source>
        <dbReference type="ARBA" id="ARBA00022989"/>
    </source>
</evidence>
<name>A0A170MY70_9BACL</name>
<dbReference type="EMBL" id="MWPS01000014">
    <property type="protein sequence ID" value="OPG16726.1"/>
    <property type="molecule type" value="Genomic_DNA"/>
</dbReference>
<feature type="transmembrane region" description="Helical" evidence="13">
    <location>
        <begin position="6"/>
        <end position="26"/>
    </location>
</feature>
<evidence type="ECO:0000256" key="5">
    <source>
        <dbReference type="ARBA" id="ARBA00022692"/>
    </source>
</evidence>
<dbReference type="InterPro" id="IPR050059">
    <property type="entry name" value="ATP_synthase_B_chain"/>
</dbReference>
<dbReference type="OrthoDB" id="2375843at2"/>
<dbReference type="SUPFAM" id="SSF81573">
    <property type="entry name" value="F1F0 ATP synthase subunit B, membrane domain"/>
    <property type="match status" value="1"/>
</dbReference>
<dbReference type="InterPro" id="IPR028987">
    <property type="entry name" value="ATP_synth_B-like_membr_sf"/>
</dbReference>
<keyword evidence="9 13" id="KW-0472">Membrane</keyword>
<evidence type="ECO:0000256" key="15">
    <source>
        <dbReference type="SAM" id="Coils"/>
    </source>
</evidence>
<evidence type="ECO:0000256" key="13">
    <source>
        <dbReference type="HAMAP-Rule" id="MF_01398"/>
    </source>
</evidence>
<dbReference type="GO" id="GO:0046961">
    <property type="term" value="F:proton-transporting ATPase activity, rotational mechanism"/>
    <property type="evidence" value="ECO:0007669"/>
    <property type="project" value="TreeGrafter"/>
</dbReference>
<evidence type="ECO:0000256" key="11">
    <source>
        <dbReference type="ARBA" id="ARBA00025198"/>
    </source>
</evidence>
<organism evidence="17 19">
    <name type="scientific">Ferroacidibacillus organovorans</name>
    <dbReference type="NCBI Taxonomy" id="1765683"/>
    <lineage>
        <taxon>Bacteria</taxon>
        <taxon>Bacillati</taxon>
        <taxon>Bacillota</taxon>
        <taxon>Bacilli</taxon>
        <taxon>Bacillales</taxon>
        <taxon>Alicyclobacillaceae</taxon>
        <taxon>Ferroacidibacillus</taxon>
    </lineage>
</organism>
<dbReference type="PANTHER" id="PTHR33445">
    <property type="entry name" value="ATP SYNTHASE SUBUNIT B', CHLOROPLASTIC"/>
    <property type="match status" value="1"/>
</dbReference>
<protein>
    <recommendedName>
        <fullName evidence="13">ATP synthase subunit b</fullName>
    </recommendedName>
    <alternativeName>
        <fullName evidence="13">ATP synthase F(0) sector subunit b</fullName>
    </alternativeName>
    <alternativeName>
        <fullName evidence="13">ATPase subunit I</fullName>
    </alternativeName>
    <alternativeName>
        <fullName evidence="13">F-type ATPase subunit b</fullName>
        <shortName evidence="13">F-ATPase subunit b</shortName>
    </alternativeName>
</protein>
<evidence type="ECO:0000313" key="17">
    <source>
        <dbReference type="EMBL" id="OPG16726.1"/>
    </source>
</evidence>
<dbReference type="EMBL" id="LSUQ01000018">
    <property type="protein sequence ID" value="OAG93997.1"/>
    <property type="molecule type" value="Genomic_DNA"/>
</dbReference>
<dbReference type="Pfam" id="PF00430">
    <property type="entry name" value="ATP-synt_B"/>
    <property type="match status" value="1"/>
</dbReference>
<evidence type="ECO:0000256" key="3">
    <source>
        <dbReference type="ARBA" id="ARBA00022475"/>
    </source>
</evidence>
<evidence type="ECO:0000256" key="1">
    <source>
        <dbReference type="ARBA" id="ARBA00005513"/>
    </source>
</evidence>
<evidence type="ECO:0000256" key="12">
    <source>
        <dbReference type="ARBA" id="ARBA00037847"/>
    </source>
</evidence>
<dbReference type="AlphaFoldDB" id="A0A170MY70"/>
<comment type="caution">
    <text evidence="17">The sequence shown here is derived from an EMBL/GenBank/DDBJ whole genome shotgun (WGS) entry which is preliminary data.</text>
</comment>
<keyword evidence="3 13" id="KW-1003">Cell membrane</keyword>
<comment type="subunit">
    <text evidence="13">F-type ATPases have 2 components, F(1) - the catalytic core - and F(0) - the membrane proton channel. F(1) has five subunits: alpha(3), beta(3), gamma(1), delta(1), epsilon(1). F(0) has three main subunits: a(1), b(2) and c(10-14). The alpha and beta chains form an alternating ring which encloses part of the gamma chain. F(1) is attached to F(0) by a central stalk formed by the gamma and epsilon chains, while a peripheral stalk is formed by the delta and b chains.</text>
</comment>
<evidence type="ECO:0000313" key="16">
    <source>
        <dbReference type="EMBL" id="OAG93997.1"/>
    </source>
</evidence>
<keyword evidence="7 13" id="KW-1133">Transmembrane helix</keyword>
<dbReference type="GO" id="GO:0005886">
    <property type="term" value="C:plasma membrane"/>
    <property type="evidence" value="ECO:0007669"/>
    <property type="project" value="UniProtKB-SubCell"/>
</dbReference>
<dbReference type="GO" id="GO:0046933">
    <property type="term" value="F:proton-transporting ATP synthase activity, rotational mechanism"/>
    <property type="evidence" value="ECO:0007669"/>
    <property type="project" value="UniProtKB-UniRule"/>
</dbReference>
<dbReference type="GO" id="GO:0045259">
    <property type="term" value="C:proton-transporting ATP synthase complex"/>
    <property type="evidence" value="ECO:0007669"/>
    <property type="project" value="UniProtKB-KW"/>
</dbReference>
<dbReference type="RefSeq" id="WP_067564072.1">
    <property type="nucleotide sequence ID" value="NZ_LSUQ01000018.1"/>
</dbReference>
<keyword evidence="8 13" id="KW-0406">Ion transport</keyword>
<comment type="similarity">
    <text evidence="1 13 14">Belongs to the ATPase B chain family.</text>
</comment>
<dbReference type="Proteomes" id="UP000190229">
    <property type="component" value="Unassembled WGS sequence"/>
</dbReference>
<keyword evidence="6 13" id="KW-0375">Hydrogen ion transport</keyword>
<dbReference type="CDD" id="cd06503">
    <property type="entry name" value="ATP-synt_Fo_b"/>
    <property type="match status" value="1"/>
</dbReference>
<dbReference type="HAMAP" id="MF_01398">
    <property type="entry name" value="ATP_synth_b_bprime"/>
    <property type="match status" value="1"/>
</dbReference>
<accession>A0A170MY70</accession>
<evidence type="ECO:0000256" key="2">
    <source>
        <dbReference type="ARBA" id="ARBA00022448"/>
    </source>
</evidence>
<keyword evidence="15" id="KW-0175">Coiled coil</keyword>
<evidence type="ECO:0000256" key="6">
    <source>
        <dbReference type="ARBA" id="ARBA00022781"/>
    </source>
</evidence>
<dbReference type="InterPro" id="IPR005864">
    <property type="entry name" value="ATP_synth_F0_bsu_bac"/>
</dbReference>
<comment type="function">
    <text evidence="13">Component of the F(0) channel, it forms part of the peripheral stalk, linking F(1) to F(0).</text>
</comment>
<dbReference type="NCBIfam" id="TIGR01144">
    <property type="entry name" value="ATP_synt_b"/>
    <property type="match status" value="1"/>
</dbReference>
<proteinExistence type="inferred from homology"/>
<dbReference type="STRING" id="1765683.B2M26_05020"/>
<comment type="subcellular location">
    <subcellularLocation>
        <location evidence="13">Cell membrane</location>
        <topology evidence="13">Single-pass membrane protein</topology>
    </subcellularLocation>
    <subcellularLocation>
        <location evidence="12">Endomembrane system</location>
        <topology evidence="12">Single-pass membrane protein</topology>
    </subcellularLocation>
</comment>
<keyword evidence="4 13" id="KW-0138">CF(0)</keyword>
<dbReference type="GO" id="GO:0012505">
    <property type="term" value="C:endomembrane system"/>
    <property type="evidence" value="ECO:0007669"/>
    <property type="project" value="UniProtKB-SubCell"/>
</dbReference>
<dbReference type="Proteomes" id="UP000077421">
    <property type="component" value="Unassembled WGS sequence"/>
</dbReference>
<evidence type="ECO:0000256" key="14">
    <source>
        <dbReference type="RuleBase" id="RU003848"/>
    </source>
</evidence>
<evidence type="ECO:0000256" key="10">
    <source>
        <dbReference type="ARBA" id="ARBA00023310"/>
    </source>
</evidence>
<evidence type="ECO:0000256" key="8">
    <source>
        <dbReference type="ARBA" id="ARBA00023065"/>
    </source>
</evidence>
<evidence type="ECO:0000313" key="18">
    <source>
        <dbReference type="Proteomes" id="UP000077421"/>
    </source>
</evidence>
<reference evidence="16 18" key="1">
    <citation type="submission" date="2016-02" db="EMBL/GenBank/DDBJ databases">
        <title>Draft genome sequence of Acidibacillus ferrooxidans SLC66.</title>
        <authorList>
            <person name="Oliveira G."/>
            <person name="Nancucheo I."/>
            <person name="Dall'Agnol H."/>
            <person name="Johnson B."/>
            <person name="Oliveira R."/>
            <person name="Nunes G.L."/>
            <person name="Tzotzos G."/>
            <person name="Orellana S.C."/>
            <person name="Salim A.C."/>
            <person name="Araujo F.M."/>
        </authorList>
    </citation>
    <scope>NUCLEOTIDE SEQUENCE [LARGE SCALE GENOMIC DNA]</scope>
    <source>
        <strain evidence="16 18">SLC66</strain>
    </source>
</reference>
<feature type="coiled-coil region" evidence="15">
    <location>
        <begin position="30"/>
        <end position="115"/>
    </location>
</feature>
<keyword evidence="5 13" id="KW-0812">Transmembrane</keyword>
<evidence type="ECO:0000256" key="9">
    <source>
        <dbReference type="ARBA" id="ARBA00023136"/>
    </source>
</evidence>
<evidence type="ECO:0000313" key="19">
    <source>
        <dbReference type="Proteomes" id="UP000190229"/>
    </source>
</evidence>
<evidence type="ECO:0000256" key="4">
    <source>
        <dbReference type="ARBA" id="ARBA00022547"/>
    </source>
</evidence>
<dbReference type="InterPro" id="IPR002146">
    <property type="entry name" value="ATP_synth_b/b'su_bac/chlpt"/>
</dbReference>
<comment type="function">
    <text evidence="11 13">F(1)F(0) ATP synthase produces ATP from ADP in the presence of a proton or sodium gradient. F-type ATPases consist of two structural domains, F(1) containing the extramembraneous catalytic core and F(0) containing the membrane proton channel, linked together by a central stalk and a peripheral stalk. During catalysis, ATP synthesis in the catalytic domain of F(1) is coupled via a rotary mechanism of the central stalk subunits to proton translocation.</text>
</comment>
<keyword evidence="19" id="KW-1185">Reference proteome</keyword>
<keyword evidence="10 13" id="KW-0066">ATP synthesis</keyword>